<proteinExistence type="predicted"/>
<dbReference type="AlphaFoldDB" id="A0A0B7AUP3"/>
<name>A0A0B7AUP3_9EUPU</name>
<sequence length="62" mass="6835">MSVISAVKDTRRTSMPCILPAAVVEKLMPLSESTARPYTQSPQNEEDFGITQSKNNHGTIKE</sequence>
<feature type="compositionally biased region" description="Polar residues" evidence="1">
    <location>
        <begin position="33"/>
        <end position="43"/>
    </location>
</feature>
<feature type="region of interest" description="Disordered" evidence="1">
    <location>
        <begin position="33"/>
        <end position="62"/>
    </location>
</feature>
<accession>A0A0B7AUP3</accession>
<organism evidence="2">
    <name type="scientific">Arion vulgaris</name>
    <dbReference type="NCBI Taxonomy" id="1028688"/>
    <lineage>
        <taxon>Eukaryota</taxon>
        <taxon>Metazoa</taxon>
        <taxon>Spiralia</taxon>
        <taxon>Lophotrochozoa</taxon>
        <taxon>Mollusca</taxon>
        <taxon>Gastropoda</taxon>
        <taxon>Heterobranchia</taxon>
        <taxon>Euthyneura</taxon>
        <taxon>Panpulmonata</taxon>
        <taxon>Eupulmonata</taxon>
        <taxon>Stylommatophora</taxon>
        <taxon>Helicina</taxon>
        <taxon>Arionoidea</taxon>
        <taxon>Arionidae</taxon>
        <taxon>Arion</taxon>
    </lineage>
</organism>
<evidence type="ECO:0000313" key="2">
    <source>
        <dbReference type="EMBL" id="CEK83595.1"/>
    </source>
</evidence>
<evidence type="ECO:0000256" key="1">
    <source>
        <dbReference type="SAM" id="MobiDB-lite"/>
    </source>
</evidence>
<reference evidence="2" key="1">
    <citation type="submission" date="2014-12" db="EMBL/GenBank/DDBJ databases">
        <title>Insight into the proteome of Arion vulgaris.</title>
        <authorList>
            <person name="Aradska J."/>
            <person name="Bulat T."/>
            <person name="Smidak R."/>
            <person name="Sarate P."/>
            <person name="Gangsoo J."/>
            <person name="Sialana F."/>
            <person name="Bilban M."/>
            <person name="Lubec G."/>
        </authorList>
    </citation>
    <scope>NUCLEOTIDE SEQUENCE</scope>
    <source>
        <tissue evidence="2">Skin</tissue>
    </source>
</reference>
<protein>
    <submittedName>
        <fullName evidence="2">Uncharacterized protein</fullName>
    </submittedName>
</protein>
<feature type="compositionally biased region" description="Polar residues" evidence="1">
    <location>
        <begin position="50"/>
        <end position="62"/>
    </location>
</feature>
<gene>
    <name evidence="2" type="primary">ORF137909</name>
</gene>
<dbReference type="EMBL" id="HACG01036730">
    <property type="protein sequence ID" value="CEK83595.1"/>
    <property type="molecule type" value="Transcribed_RNA"/>
</dbReference>